<feature type="transmembrane region" description="Helical" evidence="8">
    <location>
        <begin position="50"/>
        <end position="74"/>
    </location>
</feature>
<dbReference type="Proteomes" id="UP000295292">
    <property type="component" value="Unassembled WGS sequence"/>
</dbReference>
<dbReference type="SUPFAM" id="SSF56935">
    <property type="entry name" value="Porins"/>
    <property type="match status" value="1"/>
</dbReference>
<dbReference type="NCBIfam" id="TIGR04056">
    <property type="entry name" value="OMP_RagA_SusC"/>
    <property type="match status" value="1"/>
</dbReference>
<accession>A0A4R6W912</accession>
<protein>
    <submittedName>
        <fullName evidence="10">TonB-linked SusC/RagA family outer membrane protein</fullName>
    </submittedName>
</protein>
<keyword evidence="6 7" id="KW-0998">Cell outer membrane</keyword>
<keyword evidence="11" id="KW-1185">Reference proteome</keyword>
<dbReference type="RefSeq" id="WP_133586251.1">
    <property type="nucleotide sequence ID" value="NZ_SNYV01000018.1"/>
</dbReference>
<dbReference type="SUPFAM" id="SSF49464">
    <property type="entry name" value="Carboxypeptidase regulatory domain-like"/>
    <property type="match status" value="1"/>
</dbReference>
<comment type="similarity">
    <text evidence="7">Belongs to the TonB-dependent receptor family.</text>
</comment>
<keyword evidence="4 7" id="KW-0812">Transmembrane</keyword>
<dbReference type="EMBL" id="SNYV01000018">
    <property type="protein sequence ID" value="TDQ73659.1"/>
    <property type="molecule type" value="Genomic_DNA"/>
</dbReference>
<comment type="subcellular location">
    <subcellularLocation>
        <location evidence="1 7">Cell outer membrane</location>
        <topology evidence="1 7">Multi-pass membrane protein</topology>
    </subcellularLocation>
</comment>
<comment type="caution">
    <text evidence="10">The sequence shown here is derived from an EMBL/GenBank/DDBJ whole genome shotgun (WGS) entry which is preliminary data.</text>
</comment>
<sequence length="1140" mass="128818">MRQFFRGGRELPFGQSDVCSVNQNRLLRREAPRKDETGCNDEMWRSDDRVGLNVSSLITIFCVLFSCLLVSPAFGQEAKGLTQNILRGVVSSVQDGKPIEGASVSVDKRHTRTDKQGRFTISVDKPTGVLTIKHIGYKEQRVAYEITSTTLNIALQANEKQIEEVEVVSTGYQKIPKERATGSFEFIDNKQLSKRVGPTIIDRLENMSNSLRMDKSYEFSDLNEYHSIPQFDFDIRGRTMISGSASRTVVLDNVIYEGDLRNINPNDIESVTVLKDAVATSIWGVAGGGGVIVLTSKKGAYNSPFKLSFNSNLTIKDRPDLYSRPFMNSTDFIEYERFLYDKGYFKSKLSNKTTYPSVSPVVELLDAVDKKLLTSVEAEAQIEVYKGYDVRDDYYRYIYRNSVFQQYALGLSGGNNSVRFNLTGGYDHNKNQLITSKNDRLTFSSSLQARPLEKMEVSANVTYAQVTSRDNSVNQQLSYSGNSSGVQTPRWPYLRLVDDSGRPITVDNVTLRALYRDTVGKGNLLDWTYNPIKEIAHNSNTSNPKDLSINLTVQYKLPFGFSAQGMYGYQHIQNTLSNWDGMGSYAMRHLINYYSQWNDESVLKRPIPLGDRLNNLYDQTSSQTGRVQLNYSSAFSDVHHRLEGLLASEIRDKNFSRTSSLYYGYDPDKLTHVAVDLAGLYPVNNRKTGGAKIPDATLFENQTNRYVSIFGNLNYTYSDKYLLSASFRKDASNLFGVSANQKWEPLWSVGAGWHILKEDFIKSSPDDILKFRASFGYAGRANPTYSAVPIIYYRGSAPLTNLAYANITSLGNPSLSWEKIRTINVGLDYSFFQRRLSGSVEWYQRNSRELISSNPVDPTSGFLTMVTNGGELQAKGFELEVNSLNFYSAAFRWNSKLLFNRNRTFVKSYNYKWPSATNYVMPSAGANAVLREGYDVGTVFAFPFAGLDNQNGDPLGYLDGEVSKDYNAILYGPFEQLRSVGPGIPVYYASLGNEFSYKGVSINVNLQARLKFRYIRPTFNERNAAEFRQGHPDYNLRWQKPGDELHTIVPSLQYPIDTYRSEFMMGADALVEKGDNIRIQDMQLAYDLGDFKSLKNIRVYGFAKNLNWILWKASSYPLDPEYRDAIPAPLSISFGLNFTL</sequence>
<proteinExistence type="inferred from homology"/>
<evidence type="ECO:0000256" key="7">
    <source>
        <dbReference type="PROSITE-ProRule" id="PRU01360"/>
    </source>
</evidence>
<dbReference type="Pfam" id="PF13715">
    <property type="entry name" value="CarbopepD_reg_2"/>
    <property type="match status" value="1"/>
</dbReference>
<dbReference type="Pfam" id="PF07715">
    <property type="entry name" value="Plug"/>
    <property type="match status" value="1"/>
</dbReference>
<dbReference type="InterPro" id="IPR012910">
    <property type="entry name" value="Plug_dom"/>
</dbReference>
<dbReference type="InterPro" id="IPR039426">
    <property type="entry name" value="TonB-dep_rcpt-like"/>
</dbReference>
<dbReference type="Gene3D" id="2.170.130.10">
    <property type="entry name" value="TonB-dependent receptor, plug domain"/>
    <property type="match status" value="1"/>
</dbReference>
<evidence type="ECO:0000256" key="1">
    <source>
        <dbReference type="ARBA" id="ARBA00004571"/>
    </source>
</evidence>
<dbReference type="Gene3D" id="2.40.170.20">
    <property type="entry name" value="TonB-dependent receptor, beta-barrel domain"/>
    <property type="match status" value="1"/>
</dbReference>
<evidence type="ECO:0000313" key="11">
    <source>
        <dbReference type="Proteomes" id="UP000295292"/>
    </source>
</evidence>
<dbReference type="PROSITE" id="PS52016">
    <property type="entry name" value="TONB_DEPENDENT_REC_3"/>
    <property type="match status" value="1"/>
</dbReference>
<feature type="domain" description="TonB-dependent receptor plug" evidence="9">
    <location>
        <begin position="178"/>
        <end position="291"/>
    </location>
</feature>
<keyword evidence="2 7" id="KW-0813">Transport</keyword>
<dbReference type="AlphaFoldDB" id="A0A4R6W912"/>
<evidence type="ECO:0000256" key="5">
    <source>
        <dbReference type="ARBA" id="ARBA00023136"/>
    </source>
</evidence>
<keyword evidence="5 7" id="KW-0472">Membrane</keyword>
<evidence type="ECO:0000256" key="6">
    <source>
        <dbReference type="ARBA" id="ARBA00023237"/>
    </source>
</evidence>
<keyword evidence="3 7" id="KW-1134">Transmembrane beta strand</keyword>
<gene>
    <name evidence="10" type="ORF">CLV99_4095</name>
</gene>
<dbReference type="InterPro" id="IPR023996">
    <property type="entry name" value="TonB-dep_OMP_SusC/RagA"/>
</dbReference>
<dbReference type="InterPro" id="IPR008969">
    <property type="entry name" value="CarboxyPept-like_regulatory"/>
</dbReference>
<reference evidence="10 11" key="1">
    <citation type="submission" date="2019-03" db="EMBL/GenBank/DDBJ databases">
        <title>Genomic Encyclopedia of Archaeal and Bacterial Type Strains, Phase II (KMG-II): from individual species to whole genera.</title>
        <authorList>
            <person name="Goeker M."/>
        </authorList>
    </citation>
    <scope>NUCLEOTIDE SEQUENCE [LARGE SCALE GENOMIC DNA]</scope>
    <source>
        <strain evidence="10 11">DSM 28353</strain>
    </source>
</reference>
<evidence type="ECO:0000313" key="10">
    <source>
        <dbReference type="EMBL" id="TDQ73659.1"/>
    </source>
</evidence>
<evidence type="ECO:0000256" key="3">
    <source>
        <dbReference type="ARBA" id="ARBA00022452"/>
    </source>
</evidence>
<organism evidence="10 11">
    <name type="scientific">Sphingobacterium yanglingense</name>
    <dbReference type="NCBI Taxonomy" id="1437280"/>
    <lineage>
        <taxon>Bacteria</taxon>
        <taxon>Pseudomonadati</taxon>
        <taxon>Bacteroidota</taxon>
        <taxon>Sphingobacteriia</taxon>
        <taxon>Sphingobacteriales</taxon>
        <taxon>Sphingobacteriaceae</taxon>
        <taxon>Sphingobacterium</taxon>
    </lineage>
</organism>
<dbReference type="GO" id="GO:0009279">
    <property type="term" value="C:cell outer membrane"/>
    <property type="evidence" value="ECO:0007669"/>
    <property type="project" value="UniProtKB-SubCell"/>
</dbReference>
<dbReference type="Gene3D" id="2.60.40.1120">
    <property type="entry name" value="Carboxypeptidase-like, regulatory domain"/>
    <property type="match status" value="1"/>
</dbReference>
<dbReference type="InterPro" id="IPR036942">
    <property type="entry name" value="Beta-barrel_TonB_sf"/>
</dbReference>
<dbReference type="InterPro" id="IPR037066">
    <property type="entry name" value="Plug_dom_sf"/>
</dbReference>
<evidence type="ECO:0000259" key="9">
    <source>
        <dbReference type="Pfam" id="PF07715"/>
    </source>
</evidence>
<evidence type="ECO:0000256" key="4">
    <source>
        <dbReference type="ARBA" id="ARBA00022692"/>
    </source>
</evidence>
<dbReference type="OrthoDB" id="691550at2"/>
<evidence type="ECO:0000256" key="2">
    <source>
        <dbReference type="ARBA" id="ARBA00022448"/>
    </source>
</evidence>
<keyword evidence="8" id="KW-1133">Transmembrane helix</keyword>
<name>A0A4R6W912_9SPHI</name>
<evidence type="ECO:0000256" key="8">
    <source>
        <dbReference type="SAM" id="Phobius"/>
    </source>
</evidence>